<dbReference type="Gramene" id="LPERR12G09000.1">
    <property type="protein sequence ID" value="LPERR12G09000.1"/>
    <property type="gene ID" value="LPERR12G09000"/>
</dbReference>
<protein>
    <submittedName>
        <fullName evidence="1">Uncharacterized protein</fullName>
    </submittedName>
</protein>
<reference evidence="2" key="2">
    <citation type="submission" date="2013-12" db="EMBL/GenBank/DDBJ databases">
        <authorList>
            <person name="Yu Y."/>
            <person name="Lee S."/>
            <person name="de Baynast K."/>
            <person name="Wissotski M."/>
            <person name="Liu L."/>
            <person name="Talag J."/>
            <person name="Goicoechea J."/>
            <person name="Angelova A."/>
            <person name="Jetty R."/>
            <person name="Kudrna D."/>
            <person name="Golser W."/>
            <person name="Rivera L."/>
            <person name="Zhang J."/>
            <person name="Wing R."/>
        </authorList>
    </citation>
    <scope>NUCLEOTIDE SEQUENCE</scope>
</reference>
<reference evidence="1 2" key="1">
    <citation type="submission" date="2012-08" db="EMBL/GenBank/DDBJ databases">
        <title>Oryza genome evolution.</title>
        <authorList>
            <person name="Wing R.A."/>
        </authorList>
    </citation>
    <scope>NUCLEOTIDE SEQUENCE</scope>
</reference>
<dbReference type="HOGENOM" id="CLU_2609495_0_0_1"/>
<keyword evidence="2" id="KW-1185">Reference proteome</keyword>
<accession>A0A0D9XZ06</accession>
<evidence type="ECO:0000313" key="2">
    <source>
        <dbReference type="Proteomes" id="UP000032180"/>
    </source>
</evidence>
<reference evidence="1" key="3">
    <citation type="submission" date="2015-04" db="UniProtKB">
        <authorList>
            <consortium name="EnsemblPlants"/>
        </authorList>
    </citation>
    <scope>IDENTIFICATION</scope>
</reference>
<proteinExistence type="predicted"/>
<sequence length="79" mass="8305">MGDARSPRDTGTGTGPGEATLTCIRHGGACRLVAALRLRTVFTAGHYPCLLAGYGSSLAELRHVGVCYTLVARRGARLF</sequence>
<dbReference type="Proteomes" id="UP000032180">
    <property type="component" value="Chromosome 12"/>
</dbReference>
<name>A0A0D9XZ06_9ORYZ</name>
<evidence type="ECO:0000313" key="1">
    <source>
        <dbReference type="EnsemblPlants" id="LPERR12G09000.1"/>
    </source>
</evidence>
<dbReference type="EnsemblPlants" id="LPERR12G09000.1">
    <property type="protein sequence ID" value="LPERR12G09000.1"/>
    <property type="gene ID" value="LPERR12G09000"/>
</dbReference>
<dbReference type="AlphaFoldDB" id="A0A0D9XZ06"/>
<organism evidence="1 2">
    <name type="scientific">Leersia perrieri</name>
    <dbReference type="NCBI Taxonomy" id="77586"/>
    <lineage>
        <taxon>Eukaryota</taxon>
        <taxon>Viridiplantae</taxon>
        <taxon>Streptophyta</taxon>
        <taxon>Embryophyta</taxon>
        <taxon>Tracheophyta</taxon>
        <taxon>Spermatophyta</taxon>
        <taxon>Magnoliopsida</taxon>
        <taxon>Liliopsida</taxon>
        <taxon>Poales</taxon>
        <taxon>Poaceae</taxon>
        <taxon>BOP clade</taxon>
        <taxon>Oryzoideae</taxon>
        <taxon>Oryzeae</taxon>
        <taxon>Oryzinae</taxon>
        <taxon>Leersia</taxon>
    </lineage>
</organism>